<evidence type="ECO:0000313" key="1">
    <source>
        <dbReference type="EMBL" id="BCL23860.1"/>
    </source>
</evidence>
<dbReference type="RefSeq" id="WP_269783185.1">
    <property type="nucleotide sequence ID" value="NZ_AP023439.1"/>
</dbReference>
<protein>
    <submittedName>
        <fullName evidence="1">Uncharacterized protein</fullName>
    </submittedName>
</protein>
<organism evidence="1 2">
    <name type="scientific">Streptomyces tuirus</name>
    <dbReference type="NCBI Taxonomy" id="68278"/>
    <lineage>
        <taxon>Bacteria</taxon>
        <taxon>Bacillati</taxon>
        <taxon>Actinomycetota</taxon>
        <taxon>Actinomycetes</taxon>
        <taxon>Kitasatosporales</taxon>
        <taxon>Streptomycetaceae</taxon>
        <taxon>Streptomyces</taxon>
    </lineage>
</organism>
<dbReference type="AlphaFoldDB" id="A0A7G1NQ92"/>
<dbReference type="EMBL" id="AP023439">
    <property type="protein sequence ID" value="BCL23860.1"/>
    <property type="molecule type" value="Genomic_DNA"/>
</dbReference>
<gene>
    <name evidence="1" type="ORF">GCM10017668_57030</name>
</gene>
<reference evidence="1 2" key="1">
    <citation type="journal article" date="2014" name="Int. J. Syst. Evol. Microbiol.">
        <title>Complete genome sequence of Corynebacterium casei LMG S-19264T (=DSM 44701T), isolated from a smear-ripened cheese.</title>
        <authorList>
            <consortium name="US DOE Joint Genome Institute (JGI-PGF)"/>
            <person name="Walter F."/>
            <person name="Albersmeier A."/>
            <person name="Kalinowski J."/>
            <person name="Ruckert C."/>
        </authorList>
    </citation>
    <scope>NUCLEOTIDE SEQUENCE [LARGE SCALE GENOMIC DNA]</scope>
    <source>
        <strain evidence="1 2">JCM 4255</strain>
    </source>
</reference>
<dbReference type="KEGG" id="stui:GCM10017668_57030"/>
<dbReference type="Proteomes" id="UP000516373">
    <property type="component" value="Chromosome"/>
</dbReference>
<evidence type="ECO:0000313" key="2">
    <source>
        <dbReference type="Proteomes" id="UP000516373"/>
    </source>
</evidence>
<proteinExistence type="predicted"/>
<accession>A0A7G1NQ92</accession>
<sequence>MDSFPESLHKPVTDHGDFINAMPDRLMKQAVTCINSGRRCG</sequence>
<name>A0A7G1NQ92_9ACTN</name>